<organism evidence="1 2">
    <name type="scientific">Bartonella tribocorum</name>
    <dbReference type="NCBI Taxonomy" id="85701"/>
    <lineage>
        <taxon>Bacteria</taxon>
        <taxon>Pseudomonadati</taxon>
        <taxon>Pseudomonadota</taxon>
        <taxon>Alphaproteobacteria</taxon>
        <taxon>Hyphomicrobiales</taxon>
        <taxon>Bartonellaceae</taxon>
        <taxon>Bartonella</taxon>
    </lineage>
</organism>
<comment type="caution">
    <text evidence="1">The sequence shown here is derived from an EMBL/GenBank/DDBJ whole genome shotgun (WGS) entry which is preliminary data.</text>
</comment>
<proteinExistence type="predicted"/>
<name>A0A2N9Y8A6_9HYPH</name>
<accession>A0A2N9Y8A6</accession>
<dbReference type="InterPro" id="IPR036597">
    <property type="entry name" value="Fido-like_dom_sf"/>
</dbReference>
<sequence>MPKAKKNRTPSPNHYTYPQSVTLKNKYGIQDYTSLLEKCAHDTTKEMINLLSWEGRTNENGLALSSAFAKRKIKHPKEHAC</sequence>
<evidence type="ECO:0000313" key="2">
    <source>
        <dbReference type="Proteomes" id="UP000230791"/>
    </source>
</evidence>
<reference evidence="1 2" key="1">
    <citation type="submission" date="2017-06" db="EMBL/GenBank/DDBJ databases">
        <title>Draft genome of Bartonella tribocorum C635.</title>
        <authorList>
            <person name="Hadjadj L."/>
            <person name="Jiyipong T."/>
            <person name="Diene S.M."/>
            <person name="Morand S."/>
            <person name="Rolain J.-M."/>
        </authorList>
    </citation>
    <scope>NUCLEOTIDE SEQUENCE [LARGE SCALE GENOMIC DNA]</scope>
    <source>
        <strain evidence="1 2">C635</strain>
    </source>
</reference>
<dbReference type="Proteomes" id="UP000230791">
    <property type="component" value="Unassembled WGS sequence"/>
</dbReference>
<dbReference type="OrthoDB" id="9813719at2"/>
<dbReference type="Gene3D" id="1.10.3290.10">
    <property type="entry name" value="Fido-like domain"/>
    <property type="match status" value="1"/>
</dbReference>
<protein>
    <submittedName>
        <fullName evidence="1">Uncharacterized protein</fullName>
    </submittedName>
</protein>
<dbReference type="RefSeq" id="WP_100131259.1">
    <property type="nucleotide sequence ID" value="NZ_CADDYJ010000005.1"/>
</dbReference>
<evidence type="ECO:0000313" key="1">
    <source>
        <dbReference type="EMBL" id="PIT67939.1"/>
    </source>
</evidence>
<dbReference type="EMBL" id="NJPP01000058">
    <property type="protein sequence ID" value="PIT67939.1"/>
    <property type="molecule type" value="Genomic_DNA"/>
</dbReference>
<gene>
    <name evidence="1" type="ORF">CEV08_08970</name>
</gene>
<dbReference type="AlphaFoldDB" id="A0A2N9Y8A6"/>